<evidence type="ECO:0000313" key="3">
    <source>
        <dbReference type="Proteomes" id="UP000215405"/>
    </source>
</evidence>
<evidence type="ECO:0000313" key="2">
    <source>
        <dbReference type="EMBL" id="OXT02833.1"/>
    </source>
</evidence>
<dbReference type="Proteomes" id="UP000215405">
    <property type="component" value="Unassembled WGS sequence"/>
</dbReference>
<gene>
    <name evidence="2" type="ORF">B7H23_00570</name>
</gene>
<dbReference type="AlphaFoldDB" id="A0A231V3S2"/>
<dbReference type="EMBL" id="NBYO01000001">
    <property type="protein sequence ID" value="OXT02833.1"/>
    <property type="molecule type" value="Genomic_DNA"/>
</dbReference>
<feature type="signal peptide" evidence="1">
    <location>
        <begin position="1"/>
        <end position="25"/>
    </location>
</feature>
<keyword evidence="3" id="KW-1185">Reference proteome</keyword>
<reference evidence="3" key="1">
    <citation type="journal article" date="2017" name="Int. J. Syst. Evol. Microbiol.">
        <title>Notoacmeibacter marinus gen. nov., sp. nov., isolated from the gut of a limpet and proposal of Notoacmeibacteraceae fam. nov. in the order Rhizobiales of the class Alphaproteobacteria.</title>
        <authorList>
            <person name="Huang Z."/>
            <person name="Guo F."/>
            <person name="Lai Q."/>
        </authorList>
    </citation>
    <scope>NUCLEOTIDE SEQUENCE [LARGE SCALE GENOMIC DNA]</scope>
    <source>
        <strain evidence="3">XMTR2A4</strain>
    </source>
</reference>
<evidence type="ECO:0000256" key="1">
    <source>
        <dbReference type="SAM" id="SignalP"/>
    </source>
</evidence>
<protein>
    <submittedName>
        <fullName evidence="2">Uncharacterized protein</fullName>
    </submittedName>
</protein>
<organism evidence="2 3">
    <name type="scientific">Notoacmeibacter marinus</name>
    <dbReference type="NCBI Taxonomy" id="1876515"/>
    <lineage>
        <taxon>Bacteria</taxon>
        <taxon>Pseudomonadati</taxon>
        <taxon>Pseudomonadota</taxon>
        <taxon>Alphaproteobacteria</taxon>
        <taxon>Hyphomicrobiales</taxon>
        <taxon>Notoacmeibacteraceae</taxon>
        <taxon>Notoacmeibacter</taxon>
    </lineage>
</organism>
<comment type="caution">
    <text evidence="2">The sequence shown here is derived from an EMBL/GenBank/DDBJ whole genome shotgun (WGS) entry which is preliminary data.</text>
</comment>
<keyword evidence="1" id="KW-0732">Signal</keyword>
<accession>A0A231V3S2</accession>
<name>A0A231V3S2_9HYPH</name>
<sequence>MACSGTVALGAFVAAILANPAPAQAQVNCRVVQSIGNALAGDIRDQMNARVAGARYEISRRKTLIIRGVDRVRFDGCRMRADLSVTLKRKIRRDASGSIRLGATVQSFTRDRVCLGGVGVEKVSLSRTLNIGERWYKRAANRALPNRQCFSR</sequence>
<feature type="chain" id="PRO_5012714600" evidence="1">
    <location>
        <begin position="26"/>
        <end position="152"/>
    </location>
</feature>
<proteinExistence type="predicted"/>